<dbReference type="InterPro" id="IPR000210">
    <property type="entry name" value="BTB/POZ_dom"/>
</dbReference>
<keyword evidence="1" id="KW-0880">Kelch repeat</keyword>
<evidence type="ECO:0000313" key="4">
    <source>
        <dbReference type="EMBL" id="KOO32018.1"/>
    </source>
</evidence>
<dbReference type="InterPro" id="IPR015915">
    <property type="entry name" value="Kelch-typ_b-propeller"/>
</dbReference>
<dbReference type="Pfam" id="PF00651">
    <property type="entry name" value="BTB"/>
    <property type="match status" value="1"/>
</dbReference>
<dbReference type="InterPro" id="IPR030609">
    <property type="entry name" value="KLHL33_BACK"/>
</dbReference>
<evidence type="ECO:0000313" key="5">
    <source>
        <dbReference type="Proteomes" id="UP000037460"/>
    </source>
</evidence>
<dbReference type="InterPro" id="IPR056737">
    <property type="entry name" value="Beta-prop_ATRN-MKLN-like"/>
</dbReference>
<accession>A0A0M0K0V8</accession>
<evidence type="ECO:0000256" key="2">
    <source>
        <dbReference type="ARBA" id="ARBA00022737"/>
    </source>
</evidence>
<dbReference type="OrthoDB" id="3980at2759"/>
<dbReference type="SMART" id="SM00875">
    <property type="entry name" value="BACK"/>
    <property type="match status" value="1"/>
</dbReference>
<dbReference type="PRINTS" id="PR00501">
    <property type="entry name" value="KELCHREPEAT"/>
</dbReference>
<dbReference type="SUPFAM" id="SSF117281">
    <property type="entry name" value="Kelch motif"/>
    <property type="match status" value="1"/>
</dbReference>
<evidence type="ECO:0000256" key="1">
    <source>
        <dbReference type="ARBA" id="ARBA00022441"/>
    </source>
</evidence>
<feature type="domain" description="BTB" evidence="3">
    <location>
        <begin position="41"/>
        <end position="110"/>
    </location>
</feature>
<sequence>MPPRKRARASADAPSAASIELVGGLAEKPSTIAKFRDGRLTDVEVVAADGTAFHAHALCITSGSEYFERLLAGERWADTAGRPLSLPVVPKQGLAACLEFIYTGSCTVADAAELMVVLEAAAYLQIPHLVDAAAKAMSVHLSATTALAYWAVADRQGLSQLAAHAVSAATRHFEQIAATPAWLSTPAETVRALLASDRLKVAGEEAVYSAAVTWLHAQAPPPAEDDALALLRLVRFPLLRREFVQETVHNEPLLLTVAGMQMLSRTFFGALHGDSARRRMGFEKLYIVGGLASDALATLYLCRYDSMANAWEALASASTLRSCPAAAAIDGKLYVMGGYGPNGVRLSSVERFDPAKNAWEAVAPVSTVRTGPVAAAIDGKLYVMGGHDGQNQLSSVERYDRATNAWEAVAPMSTARVMPAAAAIDGKLYVMGGLDGQNRLENRLSSVERFDPATNAWEAVAPMSTARAASAAAAIDGKLYVMGGYGPNGYLSSVERFDPATNAWEAVAPMPTARTSPAAAIDGKLYVMGGHDGQNRLSSVERNMGFLAAVATFAAIVRARPPQCTASGAYASDDWGRGGQASGADNGRPRAVNRWQRIGECDVLLPEEGTPCTGLVHFVGGALVGAAPRQAYSPFLEAVAVGTGLGIVATPVQGLTGLDHWGAASEVLLRWCAAKRELDAALFVRGDPSTDTLPTVGLGHSLGAKLLVLLGSDAKMIEVLGPRAANVLIAYNNFAAAESIPLLEQAVRLSDAAQGGRLADVLGTTVAQGAGSALGSAGELGAMLGRGVASTLQGLSESLEERSAQRSRAASTSTVEAVRRALDTTASQLDAFSRGAADASARFTDKATGLGGRLDFKRLDGTHVTPNAPSVAAYLDGFDWEVAARLGVADVARTLRESASRAENEQLEAARCVTDFVQREVARAAKAGG</sequence>
<dbReference type="InterPro" id="IPR011333">
    <property type="entry name" value="SKP1/BTB/POZ_sf"/>
</dbReference>
<evidence type="ECO:0000259" key="3">
    <source>
        <dbReference type="PROSITE" id="PS50097"/>
    </source>
</evidence>
<protein>
    <submittedName>
        <fullName evidence="4">Kelch-like protein 17-like protein</fullName>
    </submittedName>
</protein>
<dbReference type="Pfam" id="PF07082">
    <property type="entry name" value="DUF1350"/>
    <property type="match status" value="1"/>
</dbReference>
<dbReference type="Pfam" id="PF24981">
    <property type="entry name" value="Beta-prop_ATRN-LZTR1"/>
    <property type="match status" value="1"/>
</dbReference>
<dbReference type="SMART" id="SM00612">
    <property type="entry name" value="Kelch"/>
    <property type="match status" value="5"/>
</dbReference>
<dbReference type="Gene3D" id="3.30.710.10">
    <property type="entry name" value="Potassium Channel Kv1.1, Chain A"/>
    <property type="match status" value="1"/>
</dbReference>
<dbReference type="PANTHER" id="PTHR24412">
    <property type="entry name" value="KELCH PROTEIN"/>
    <property type="match status" value="1"/>
</dbReference>
<reference evidence="5" key="1">
    <citation type="journal article" date="2015" name="PLoS Genet.">
        <title>Genome Sequence and Transcriptome Analyses of Chrysochromulina tobin: Metabolic Tools for Enhanced Algal Fitness in the Prominent Order Prymnesiales (Haptophyceae).</title>
        <authorList>
            <person name="Hovde B.T."/>
            <person name="Deodato C.R."/>
            <person name="Hunsperger H.M."/>
            <person name="Ryken S.A."/>
            <person name="Yost W."/>
            <person name="Jha R.K."/>
            <person name="Patterson J."/>
            <person name="Monnat R.J. Jr."/>
            <person name="Barlow S.B."/>
            <person name="Starkenburg S.R."/>
            <person name="Cattolico R.A."/>
        </authorList>
    </citation>
    <scope>NUCLEOTIDE SEQUENCE</scope>
    <source>
        <strain evidence="5">CCMP291</strain>
    </source>
</reference>
<dbReference type="PROSITE" id="PS50097">
    <property type="entry name" value="BTB"/>
    <property type="match status" value="1"/>
</dbReference>
<dbReference type="InterPro" id="IPR011705">
    <property type="entry name" value="BACK"/>
</dbReference>
<dbReference type="InterPro" id="IPR006652">
    <property type="entry name" value="Kelch_1"/>
</dbReference>
<gene>
    <name evidence="4" type="ORF">Ctob_004678</name>
</gene>
<dbReference type="Pfam" id="PF07707">
    <property type="entry name" value="BACK"/>
    <property type="match status" value="1"/>
</dbReference>
<dbReference type="SUPFAM" id="SSF54695">
    <property type="entry name" value="POZ domain"/>
    <property type="match status" value="1"/>
</dbReference>
<dbReference type="EMBL" id="JWZX01001868">
    <property type="protein sequence ID" value="KOO32018.1"/>
    <property type="molecule type" value="Genomic_DNA"/>
</dbReference>
<dbReference type="AlphaFoldDB" id="A0A0M0K0V8"/>
<name>A0A0M0K0V8_9EUKA</name>
<dbReference type="Gene3D" id="1.25.40.420">
    <property type="match status" value="1"/>
</dbReference>
<dbReference type="SMART" id="SM00225">
    <property type="entry name" value="BTB"/>
    <property type="match status" value="1"/>
</dbReference>
<dbReference type="Gene3D" id="2.120.10.80">
    <property type="entry name" value="Kelch-type beta propeller"/>
    <property type="match status" value="2"/>
</dbReference>
<dbReference type="CDD" id="cd18472">
    <property type="entry name" value="BACK_KLHL33"/>
    <property type="match status" value="1"/>
</dbReference>
<comment type="caution">
    <text evidence="4">The sequence shown here is derived from an EMBL/GenBank/DDBJ whole genome shotgun (WGS) entry which is preliminary data.</text>
</comment>
<keyword evidence="5" id="KW-1185">Reference proteome</keyword>
<dbReference type="InterPro" id="IPR010765">
    <property type="entry name" value="DUF1350"/>
</dbReference>
<dbReference type="Proteomes" id="UP000037460">
    <property type="component" value="Unassembled WGS sequence"/>
</dbReference>
<dbReference type="ESTHER" id="9euka-a0a0m0k0v8">
    <property type="family name" value="Duf_1350"/>
</dbReference>
<keyword evidence="2" id="KW-0677">Repeat</keyword>
<organism evidence="4 5">
    <name type="scientific">Chrysochromulina tobinii</name>
    <dbReference type="NCBI Taxonomy" id="1460289"/>
    <lineage>
        <taxon>Eukaryota</taxon>
        <taxon>Haptista</taxon>
        <taxon>Haptophyta</taxon>
        <taxon>Prymnesiophyceae</taxon>
        <taxon>Prymnesiales</taxon>
        <taxon>Chrysochromulinaceae</taxon>
        <taxon>Chrysochromulina</taxon>
    </lineage>
</organism>
<dbReference type="CDD" id="cd18186">
    <property type="entry name" value="BTB_POZ_ZBTB_KLHL-like"/>
    <property type="match status" value="1"/>
</dbReference>
<dbReference type="PANTHER" id="PTHR24412:SF497">
    <property type="entry name" value="KELCH-LIKE PROTEIN 18"/>
    <property type="match status" value="1"/>
</dbReference>
<proteinExistence type="predicted"/>